<sequence length="123" mass="13970">MSAVTIFSDASSLGVTEVTRELLLMSGCAILVDRPFQPSSSQWRLLWGLPPKMHRDDKDALRSDSLQSWFDYLQSQSHWLFVIRRSGAVALLQQMCFGPWVRYKHRKAASYGPLIRTGGHSCK</sequence>
<keyword evidence="3" id="KW-1185">Reference proteome</keyword>
<organism evidence="2 3">
    <name type="scientific">Durusdinium trenchii</name>
    <dbReference type="NCBI Taxonomy" id="1381693"/>
    <lineage>
        <taxon>Eukaryota</taxon>
        <taxon>Sar</taxon>
        <taxon>Alveolata</taxon>
        <taxon>Dinophyceae</taxon>
        <taxon>Suessiales</taxon>
        <taxon>Symbiodiniaceae</taxon>
        <taxon>Durusdinium</taxon>
    </lineage>
</organism>
<name>A0ABP0PJL1_9DINO</name>
<dbReference type="EMBL" id="CAXAMN010023139">
    <property type="protein sequence ID" value="CAK9075456.1"/>
    <property type="molecule type" value="Genomic_DNA"/>
</dbReference>
<gene>
    <name evidence="1" type="ORF">CCMP2556_LOCUS37151</name>
    <name evidence="2" type="ORF">CCMP2556_LOCUS37532</name>
</gene>
<evidence type="ECO:0000313" key="2">
    <source>
        <dbReference type="EMBL" id="CAK9076200.1"/>
    </source>
</evidence>
<dbReference type="EMBL" id="CAXAMN010023250">
    <property type="protein sequence ID" value="CAK9076200.1"/>
    <property type="molecule type" value="Genomic_DNA"/>
</dbReference>
<reference evidence="2 3" key="1">
    <citation type="submission" date="2024-02" db="EMBL/GenBank/DDBJ databases">
        <authorList>
            <person name="Chen Y."/>
            <person name="Shah S."/>
            <person name="Dougan E. K."/>
            <person name="Thang M."/>
            <person name="Chan C."/>
        </authorList>
    </citation>
    <scope>NUCLEOTIDE SEQUENCE [LARGE SCALE GENOMIC DNA]</scope>
</reference>
<comment type="caution">
    <text evidence="2">The sequence shown here is derived from an EMBL/GenBank/DDBJ whole genome shotgun (WGS) entry which is preliminary data.</text>
</comment>
<dbReference type="Proteomes" id="UP001642484">
    <property type="component" value="Unassembled WGS sequence"/>
</dbReference>
<accession>A0ABP0PJL1</accession>
<dbReference type="GO" id="GO:0016301">
    <property type="term" value="F:kinase activity"/>
    <property type="evidence" value="ECO:0007669"/>
    <property type="project" value="UniProtKB-KW"/>
</dbReference>
<proteinExistence type="predicted"/>
<evidence type="ECO:0000313" key="3">
    <source>
        <dbReference type="Proteomes" id="UP001642484"/>
    </source>
</evidence>
<protein>
    <submittedName>
        <fullName evidence="2">Uncharacterized protein</fullName>
    </submittedName>
</protein>
<evidence type="ECO:0000313" key="1">
    <source>
        <dbReference type="EMBL" id="CAK9075456.1"/>
    </source>
</evidence>